<organism evidence="2 3">
    <name type="scientific">Streptomyces termitum</name>
    <dbReference type="NCBI Taxonomy" id="67368"/>
    <lineage>
        <taxon>Bacteria</taxon>
        <taxon>Bacillati</taxon>
        <taxon>Actinomycetota</taxon>
        <taxon>Actinomycetes</taxon>
        <taxon>Kitasatosporales</taxon>
        <taxon>Streptomycetaceae</taxon>
        <taxon>Streptomyces</taxon>
    </lineage>
</organism>
<evidence type="ECO:0000313" key="2">
    <source>
        <dbReference type="EMBL" id="GHA77524.1"/>
    </source>
</evidence>
<evidence type="ECO:0000256" key="1">
    <source>
        <dbReference type="SAM" id="MobiDB-lite"/>
    </source>
</evidence>
<sequence>MTVTAAAWAVPAAPNRDRRTAQSAVSTVAVPEVVRRMIAYLVVWGGEGWADAADGTGDGVASGREALLRGERARGITADRGRPPGSGNADGM</sequence>
<feature type="region of interest" description="Disordered" evidence="1">
    <location>
        <begin position="1"/>
        <end position="23"/>
    </location>
</feature>
<proteinExistence type="predicted"/>
<dbReference type="Proteomes" id="UP000644020">
    <property type="component" value="Unassembled WGS sequence"/>
</dbReference>
<dbReference type="AlphaFoldDB" id="A0A918SY21"/>
<feature type="compositionally biased region" description="Low complexity" evidence="1">
    <location>
        <begin position="1"/>
        <end position="14"/>
    </location>
</feature>
<feature type="region of interest" description="Disordered" evidence="1">
    <location>
        <begin position="71"/>
        <end position="92"/>
    </location>
</feature>
<protein>
    <submittedName>
        <fullName evidence="2">Uncharacterized protein</fullName>
    </submittedName>
</protein>
<reference evidence="2" key="2">
    <citation type="submission" date="2020-09" db="EMBL/GenBank/DDBJ databases">
        <authorList>
            <person name="Sun Q."/>
            <person name="Ohkuma M."/>
        </authorList>
    </citation>
    <scope>NUCLEOTIDE SEQUENCE</scope>
    <source>
        <strain evidence="2">JCM 4518</strain>
    </source>
</reference>
<gene>
    <name evidence="2" type="ORF">GCM10010305_20660</name>
</gene>
<dbReference type="EMBL" id="BMUL01000004">
    <property type="protein sequence ID" value="GHA77524.1"/>
    <property type="molecule type" value="Genomic_DNA"/>
</dbReference>
<keyword evidence="3" id="KW-1185">Reference proteome</keyword>
<accession>A0A918SY21</accession>
<name>A0A918SY21_9ACTN</name>
<evidence type="ECO:0000313" key="3">
    <source>
        <dbReference type="Proteomes" id="UP000644020"/>
    </source>
</evidence>
<feature type="compositionally biased region" description="Basic and acidic residues" evidence="1">
    <location>
        <begin position="71"/>
        <end position="82"/>
    </location>
</feature>
<reference evidence="2" key="1">
    <citation type="journal article" date="2014" name="Int. J. Syst. Evol. Microbiol.">
        <title>Complete genome sequence of Corynebacterium casei LMG S-19264T (=DSM 44701T), isolated from a smear-ripened cheese.</title>
        <authorList>
            <consortium name="US DOE Joint Genome Institute (JGI-PGF)"/>
            <person name="Walter F."/>
            <person name="Albersmeier A."/>
            <person name="Kalinowski J."/>
            <person name="Ruckert C."/>
        </authorList>
    </citation>
    <scope>NUCLEOTIDE SEQUENCE</scope>
    <source>
        <strain evidence="2">JCM 4518</strain>
    </source>
</reference>
<comment type="caution">
    <text evidence="2">The sequence shown here is derived from an EMBL/GenBank/DDBJ whole genome shotgun (WGS) entry which is preliminary data.</text>
</comment>